<evidence type="ECO:0000256" key="1">
    <source>
        <dbReference type="ARBA" id="ARBA00004323"/>
    </source>
</evidence>
<dbReference type="OrthoDB" id="1924787at2759"/>
<dbReference type="STRING" id="49390.A0A068UIW3"/>
<keyword evidence="7" id="KW-0472">Membrane</keyword>
<dbReference type="GO" id="GO:0000139">
    <property type="term" value="C:Golgi membrane"/>
    <property type="evidence" value="ECO:0007669"/>
    <property type="project" value="UniProtKB-SubCell"/>
</dbReference>
<evidence type="ECO:0000256" key="6">
    <source>
        <dbReference type="SAM" id="MobiDB-lite"/>
    </source>
</evidence>
<keyword evidence="3" id="KW-0328">Glycosyltransferase</keyword>
<dbReference type="InParanoid" id="A0A068UIW3"/>
<accession>A0A068UIW3</accession>
<dbReference type="EMBL" id="HG739115">
    <property type="protein sequence ID" value="CDP08149.1"/>
    <property type="molecule type" value="Genomic_DNA"/>
</dbReference>
<evidence type="ECO:0000256" key="2">
    <source>
        <dbReference type="ARBA" id="ARBA00010271"/>
    </source>
</evidence>
<keyword evidence="5" id="KW-0333">Golgi apparatus</keyword>
<feature type="region of interest" description="Disordered" evidence="6">
    <location>
        <begin position="65"/>
        <end position="108"/>
    </location>
</feature>
<keyword evidence="10" id="KW-1185">Reference proteome</keyword>
<dbReference type="Pfam" id="PF03016">
    <property type="entry name" value="Exostosin_GT47"/>
    <property type="match status" value="1"/>
</dbReference>
<keyword evidence="7" id="KW-0812">Transmembrane</keyword>
<sequence>MDPGSQFICASHLKTRRSFWVLGITFGIFVAIQFSALPNSSTISSLFSAGKFTLFGRWDFEAKNQSDSRTAGNPKNTYLVKDSASSSTFEDSRNSKLDNSSPSVPEIFDSSASNKQIEEFSSSIAPHASSGSVPQQLTVAFPPAVSSPITTSQINMDLVSPAMSVQNHEKHIMKTDEKGSLMQRNVSLLRNNSSAGHGKSSLPTSAVYSISAMNKLLLQSQSLPRAVIVKWNSTADQELLYAKSQIQDAPVHRNSTELYASLYRNVSMFKRSYELMDKVLKVYIYKEGEKPIFHESILEGIYASEGWFLKLMESNKQYATDDPAKAHLFYLPFSSRLLQLTLYVRHSHSRNNLIEYMKRYVGMLGQKYPFWNRTNGEDHFLAACHDWAPAETRGPMLSCLRALCNADINVGFEIGKDVALPTVYVRSAQNPLKDIGGKPPSQRPILAFFAGYMHGNVRPLLLDCWGKDPDMRIFGRMPHVKGNKNYIEHMKSSKYCICAKGYAVHSPRVVESIFYECVPVIISDNYVPPFFEVLNWESFAVFVLEKDIPKLKDILLSISEEKYLEMQKRVKEVQKHFLWHADPVKYDMFHMILHSVWYNRVFRIQSP</sequence>
<keyword evidence="3" id="KW-0808">Transferase</keyword>
<comment type="similarity">
    <text evidence="2">Belongs to the glycosyltransferase 47 family.</text>
</comment>
<comment type="subcellular location">
    <subcellularLocation>
        <location evidence="1">Golgi apparatus membrane</location>
        <topology evidence="1">Single-pass type II membrane protein</topology>
    </subcellularLocation>
</comment>
<feature type="domain" description="Exostosin GT47" evidence="8">
    <location>
        <begin position="277"/>
        <end position="556"/>
    </location>
</feature>
<dbReference type="InterPro" id="IPR004263">
    <property type="entry name" value="Exostosin"/>
</dbReference>
<dbReference type="AlphaFoldDB" id="A0A068UIW3"/>
<dbReference type="Proteomes" id="UP000295252">
    <property type="component" value="Chromosome X"/>
</dbReference>
<feature type="transmembrane region" description="Helical" evidence="7">
    <location>
        <begin position="19"/>
        <end position="37"/>
    </location>
</feature>
<name>A0A068UIW3_COFCA</name>
<keyword evidence="4" id="KW-0735">Signal-anchor</keyword>
<dbReference type="Gramene" id="CDP08149">
    <property type="protein sequence ID" value="CDP08149"/>
    <property type="gene ID" value="GSCOC_T00026891001"/>
</dbReference>
<dbReference type="InterPro" id="IPR040911">
    <property type="entry name" value="Exostosin_GT47"/>
</dbReference>
<organism evidence="9 10">
    <name type="scientific">Coffea canephora</name>
    <name type="common">Robusta coffee</name>
    <dbReference type="NCBI Taxonomy" id="49390"/>
    <lineage>
        <taxon>Eukaryota</taxon>
        <taxon>Viridiplantae</taxon>
        <taxon>Streptophyta</taxon>
        <taxon>Embryophyta</taxon>
        <taxon>Tracheophyta</taxon>
        <taxon>Spermatophyta</taxon>
        <taxon>Magnoliopsida</taxon>
        <taxon>eudicotyledons</taxon>
        <taxon>Gunneridae</taxon>
        <taxon>Pentapetalae</taxon>
        <taxon>asterids</taxon>
        <taxon>lamiids</taxon>
        <taxon>Gentianales</taxon>
        <taxon>Rubiaceae</taxon>
        <taxon>Ixoroideae</taxon>
        <taxon>Gardenieae complex</taxon>
        <taxon>Bertiereae - Coffeeae clade</taxon>
        <taxon>Coffeeae</taxon>
        <taxon>Coffea</taxon>
    </lineage>
</organism>
<dbReference type="PANTHER" id="PTHR11062">
    <property type="entry name" value="EXOSTOSIN HEPARAN SULFATE GLYCOSYLTRANSFERASE -RELATED"/>
    <property type="match status" value="1"/>
</dbReference>
<dbReference type="OMA" id="HETERSM"/>
<evidence type="ECO:0000313" key="10">
    <source>
        <dbReference type="Proteomes" id="UP000295252"/>
    </source>
</evidence>
<proteinExistence type="inferred from homology"/>
<evidence type="ECO:0000256" key="5">
    <source>
        <dbReference type="ARBA" id="ARBA00023034"/>
    </source>
</evidence>
<protein>
    <recommendedName>
        <fullName evidence="8">Exostosin GT47 domain-containing protein</fullName>
    </recommendedName>
</protein>
<dbReference type="PANTHER" id="PTHR11062:SF236">
    <property type="entry name" value="GLYCOSYLTRANSFERASE PLANT-LIKE PROTEIN"/>
    <property type="match status" value="1"/>
</dbReference>
<feature type="compositionally biased region" description="Polar residues" evidence="6">
    <location>
        <begin position="67"/>
        <end position="76"/>
    </location>
</feature>
<reference evidence="10" key="1">
    <citation type="journal article" date="2014" name="Science">
        <title>The coffee genome provides insight into the convergent evolution of caffeine biosynthesis.</title>
        <authorList>
            <person name="Denoeud F."/>
            <person name="Carretero-Paulet L."/>
            <person name="Dereeper A."/>
            <person name="Droc G."/>
            <person name="Guyot R."/>
            <person name="Pietrella M."/>
            <person name="Zheng C."/>
            <person name="Alberti A."/>
            <person name="Anthony F."/>
            <person name="Aprea G."/>
            <person name="Aury J.M."/>
            <person name="Bento P."/>
            <person name="Bernard M."/>
            <person name="Bocs S."/>
            <person name="Campa C."/>
            <person name="Cenci A."/>
            <person name="Combes M.C."/>
            <person name="Crouzillat D."/>
            <person name="Da Silva C."/>
            <person name="Daddiego L."/>
            <person name="De Bellis F."/>
            <person name="Dussert S."/>
            <person name="Garsmeur O."/>
            <person name="Gayraud T."/>
            <person name="Guignon V."/>
            <person name="Jahn K."/>
            <person name="Jamilloux V."/>
            <person name="Joet T."/>
            <person name="Labadie K."/>
            <person name="Lan T."/>
            <person name="Leclercq J."/>
            <person name="Lepelley M."/>
            <person name="Leroy T."/>
            <person name="Li L.T."/>
            <person name="Librado P."/>
            <person name="Lopez L."/>
            <person name="Munoz A."/>
            <person name="Noel B."/>
            <person name="Pallavicini A."/>
            <person name="Perrotta G."/>
            <person name="Poncet V."/>
            <person name="Pot D."/>
            <person name="Priyono X."/>
            <person name="Rigoreau M."/>
            <person name="Rouard M."/>
            <person name="Rozas J."/>
            <person name="Tranchant-Dubreuil C."/>
            <person name="VanBuren R."/>
            <person name="Zhang Q."/>
            <person name="Andrade A.C."/>
            <person name="Argout X."/>
            <person name="Bertrand B."/>
            <person name="de Kochko A."/>
            <person name="Graziosi G."/>
            <person name="Henry R.J."/>
            <person name="Jayarama X."/>
            <person name="Ming R."/>
            <person name="Nagai C."/>
            <person name="Rounsley S."/>
            <person name="Sankoff D."/>
            <person name="Giuliano G."/>
            <person name="Albert V.A."/>
            <person name="Wincker P."/>
            <person name="Lashermes P."/>
        </authorList>
    </citation>
    <scope>NUCLEOTIDE SEQUENCE [LARGE SCALE GENOMIC DNA]</scope>
    <source>
        <strain evidence="10">cv. DH200-94</strain>
    </source>
</reference>
<evidence type="ECO:0000256" key="7">
    <source>
        <dbReference type="SAM" id="Phobius"/>
    </source>
</evidence>
<evidence type="ECO:0000256" key="4">
    <source>
        <dbReference type="ARBA" id="ARBA00022968"/>
    </source>
</evidence>
<dbReference type="GO" id="GO:0016757">
    <property type="term" value="F:glycosyltransferase activity"/>
    <property type="evidence" value="ECO:0007669"/>
    <property type="project" value="UniProtKB-KW"/>
</dbReference>
<dbReference type="PhylomeDB" id="A0A068UIW3"/>
<keyword evidence="7" id="KW-1133">Transmembrane helix</keyword>
<evidence type="ECO:0000256" key="3">
    <source>
        <dbReference type="ARBA" id="ARBA00022676"/>
    </source>
</evidence>
<evidence type="ECO:0000259" key="8">
    <source>
        <dbReference type="Pfam" id="PF03016"/>
    </source>
</evidence>
<gene>
    <name evidence="9" type="ORF">GSCOC_T00026891001</name>
</gene>
<evidence type="ECO:0000313" key="9">
    <source>
        <dbReference type="EMBL" id="CDP08149.1"/>
    </source>
</evidence>